<feature type="region of interest" description="Disordered" evidence="3">
    <location>
        <begin position="851"/>
        <end position="884"/>
    </location>
</feature>
<keyword evidence="6" id="KW-1185">Reference proteome</keyword>
<evidence type="ECO:0000313" key="5">
    <source>
        <dbReference type="EMBL" id="KAA8588833.1"/>
    </source>
</evidence>
<feature type="non-terminal residue" evidence="5">
    <location>
        <position position="1010"/>
    </location>
</feature>
<dbReference type="SUPFAM" id="SSF50729">
    <property type="entry name" value="PH domain-like"/>
    <property type="match status" value="2"/>
</dbReference>
<dbReference type="InterPro" id="IPR019749">
    <property type="entry name" value="Band_41_domain"/>
</dbReference>
<feature type="compositionally biased region" description="Low complexity" evidence="3">
    <location>
        <begin position="740"/>
        <end position="761"/>
    </location>
</feature>
<dbReference type="InterPro" id="IPR040790">
    <property type="entry name" value="Kindlin_2_N"/>
</dbReference>
<dbReference type="SMART" id="SM00295">
    <property type="entry name" value="B41"/>
    <property type="match status" value="1"/>
</dbReference>
<dbReference type="GO" id="GO:0030055">
    <property type="term" value="C:cell-substrate junction"/>
    <property type="evidence" value="ECO:0007669"/>
    <property type="project" value="TreeGrafter"/>
</dbReference>
<feature type="compositionally biased region" description="Acidic residues" evidence="3">
    <location>
        <begin position="920"/>
        <end position="930"/>
    </location>
</feature>
<feature type="region of interest" description="Disordered" evidence="3">
    <location>
        <begin position="649"/>
        <end position="806"/>
    </location>
</feature>
<feature type="compositionally biased region" description="Low complexity" evidence="3">
    <location>
        <begin position="769"/>
        <end position="778"/>
    </location>
</feature>
<accession>A0A5J5D731</accession>
<dbReference type="Gene3D" id="3.10.20.90">
    <property type="entry name" value="Phosphatidylinositol 3-kinase Catalytic Subunit, Chain A, domain 1"/>
    <property type="match status" value="2"/>
</dbReference>
<dbReference type="GO" id="GO:0033622">
    <property type="term" value="P:integrin activation"/>
    <property type="evidence" value="ECO:0007669"/>
    <property type="project" value="TreeGrafter"/>
</dbReference>
<dbReference type="CDD" id="cd01237">
    <property type="entry name" value="PH_fermitin"/>
    <property type="match status" value="1"/>
</dbReference>
<dbReference type="PANTHER" id="PTHR16160:SF1">
    <property type="entry name" value="FERMITIN FAMILY HOMOLOG 3"/>
    <property type="match status" value="1"/>
</dbReference>
<evidence type="ECO:0000256" key="1">
    <source>
        <dbReference type="ARBA" id="ARBA00008052"/>
    </source>
</evidence>
<dbReference type="GO" id="GO:0070527">
    <property type="term" value="P:platelet aggregation"/>
    <property type="evidence" value="ECO:0007669"/>
    <property type="project" value="TreeGrafter"/>
</dbReference>
<feature type="domain" description="PH" evidence="4">
    <location>
        <begin position="301"/>
        <end position="405"/>
    </location>
</feature>
<feature type="compositionally biased region" description="Basic and acidic residues" evidence="3">
    <location>
        <begin position="790"/>
        <end position="801"/>
    </location>
</feature>
<name>A0A5J5D731_9PERO</name>
<dbReference type="InterPro" id="IPR037843">
    <property type="entry name" value="Kindlin/fermitin"/>
</dbReference>
<feature type="compositionally biased region" description="Polar residues" evidence="3">
    <location>
        <begin position="670"/>
        <end position="687"/>
    </location>
</feature>
<dbReference type="InterPro" id="IPR019748">
    <property type="entry name" value="FERM_central"/>
</dbReference>
<dbReference type="PROSITE" id="PS50003">
    <property type="entry name" value="PH_DOMAIN"/>
    <property type="match status" value="1"/>
</dbReference>
<dbReference type="GO" id="GO:0033632">
    <property type="term" value="P:regulation of cell-cell adhesion mediated by integrin"/>
    <property type="evidence" value="ECO:0007669"/>
    <property type="project" value="TreeGrafter"/>
</dbReference>
<dbReference type="GO" id="GO:0007159">
    <property type="term" value="P:leukocyte cell-cell adhesion"/>
    <property type="evidence" value="ECO:0007669"/>
    <property type="project" value="TreeGrafter"/>
</dbReference>
<dbReference type="Proteomes" id="UP000327493">
    <property type="component" value="Chromosome 10"/>
</dbReference>
<protein>
    <recommendedName>
        <fullName evidence="4">PH domain-containing protein</fullName>
    </recommendedName>
</protein>
<dbReference type="Pfam" id="PF18124">
    <property type="entry name" value="Kindlin_2_N"/>
    <property type="match status" value="1"/>
</dbReference>
<dbReference type="InterPro" id="IPR037837">
    <property type="entry name" value="PH_Kindlin/fermitin"/>
</dbReference>
<dbReference type="CDD" id="cd17185">
    <property type="entry name" value="FERM_F1_KIND3"/>
    <property type="match status" value="1"/>
</dbReference>
<feature type="region of interest" description="Disordered" evidence="3">
    <location>
        <begin position="905"/>
        <end position="1010"/>
    </location>
</feature>
<gene>
    <name evidence="5" type="ORF">FQN60_010178</name>
</gene>
<feature type="compositionally biased region" description="Low complexity" evidence="3">
    <location>
        <begin position="951"/>
        <end position="976"/>
    </location>
</feature>
<comment type="caution">
    <text evidence="5">The sequence shown here is derived from an EMBL/GenBank/DDBJ whole genome shotgun (WGS) entry which is preliminary data.</text>
</comment>
<dbReference type="PANTHER" id="PTHR16160">
    <property type="entry name" value="FERMITIN 2-RELATED"/>
    <property type="match status" value="1"/>
</dbReference>
<dbReference type="AlphaFoldDB" id="A0A5J5D731"/>
<proteinExistence type="inferred from homology"/>
<keyword evidence="2" id="KW-0130">Cell adhesion</keyword>
<dbReference type="InterPro" id="IPR011993">
    <property type="entry name" value="PH-like_dom_sf"/>
</dbReference>
<comment type="similarity">
    <text evidence="1">Belongs to the kindlin family.</text>
</comment>
<dbReference type="GO" id="GO:0005178">
    <property type="term" value="F:integrin binding"/>
    <property type="evidence" value="ECO:0007669"/>
    <property type="project" value="TreeGrafter"/>
</dbReference>
<evidence type="ECO:0000313" key="6">
    <source>
        <dbReference type="Proteomes" id="UP000327493"/>
    </source>
</evidence>
<feature type="compositionally biased region" description="Polar residues" evidence="3">
    <location>
        <begin position="935"/>
        <end position="950"/>
    </location>
</feature>
<dbReference type="GO" id="GO:0007160">
    <property type="term" value="P:cell-matrix adhesion"/>
    <property type="evidence" value="ECO:0007669"/>
    <property type="project" value="TreeGrafter"/>
</dbReference>
<dbReference type="SMART" id="SM00233">
    <property type="entry name" value="PH"/>
    <property type="match status" value="1"/>
</dbReference>
<feature type="compositionally biased region" description="Basic and acidic residues" evidence="3">
    <location>
        <begin position="649"/>
        <end position="663"/>
    </location>
</feature>
<evidence type="ECO:0000256" key="3">
    <source>
        <dbReference type="SAM" id="MobiDB-lite"/>
    </source>
</evidence>
<evidence type="ECO:0000256" key="2">
    <source>
        <dbReference type="ARBA" id="ARBA00022889"/>
    </source>
</evidence>
<dbReference type="GO" id="GO:0007229">
    <property type="term" value="P:integrin-mediated signaling pathway"/>
    <property type="evidence" value="ECO:0007669"/>
    <property type="project" value="InterPro"/>
</dbReference>
<dbReference type="Pfam" id="PF00373">
    <property type="entry name" value="FERM_M"/>
    <property type="match status" value="1"/>
</dbReference>
<evidence type="ECO:0000259" key="4">
    <source>
        <dbReference type="PROSITE" id="PS50003"/>
    </source>
</evidence>
<organism evidence="5 6">
    <name type="scientific">Etheostoma spectabile</name>
    <name type="common">orangethroat darter</name>
    <dbReference type="NCBI Taxonomy" id="54343"/>
    <lineage>
        <taxon>Eukaryota</taxon>
        <taxon>Metazoa</taxon>
        <taxon>Chordata</taxon>
        <taxon>Craniata</taxon>
        <taxon>Vertebrata</taxon>
        <taxon>Euteleostomi</taxon>
        <taxon>Actinopterygii</taxon>
        <taxon>Neopterygii</taxon>
        <taxon>Teleostei</taxon>
        <taxon>Neoteleostei</taxon>
        <taxon>Acanthomorphata</taxon>
        <taxon>Eupercaria</taxon>
        <taxon>Perciformes</taxon>
        <taxon>Percoidei</taxon>
        <taxon>Percidae</taxon>
        <taxon>Etheostomatinae</taxon>
        <taxon>Etheostoma</taxon>
    </lineage>
</organism>
<dbReference type="Gene3D" id="2.30.29.30">
    <property type="entry name" value="Pleckstrin-homology domain (PH domain)/Phosphotyrosine-binding domain (PTB)"/>
    <property type="match status" value="2"/>
</dbReference>
<reference evidence="5 6" key="1">
    <citation type="submission" date="2019-08" db="EMBL/GenBank/DDBJ databases">
        <title>A chromosome-level genome assembly, high-density linkage maps, and genome scans reveal the genomic architecture of hybrid incompatibilities underlying speciation via character displacement in darters (Percidae: Etheostominae).</title>
        <authorList>
            <person name="Moran R.L."/>
            <person name="Catchen J.M."/>
            <person name="Fuller R.C."/>
        </authorList>
    </citation>
    <scope>NUCLEOTIDE SEQUENCE [LARGE SCALE GENOMIC DNA]</scope>
    <source>
        <strain evidence="5">EspeVRDwgs_2016</strain>
        <tissue evidence="5">Muscle</tissue>
    </source>
</reference>
<dbReference type="InterPro" id="IPR001849">
    <property type="entry name" value="PH_domain"/>
</dbReference>
<sequence>MAAWDLSVTVEDLGSDAPPVTLSVDSGLHVGGVILKLVEKTQIKRDWSDHALWWEQKQRWLLRTAWTLDKYGIHADAKLVFMPQHKPLRLGLPNGITLRLRTCFSSSVFQTVMGICRMLNIRHPEELSLLQPVEEKKKKKDKNLAEEIYDLTEVPLSSASRPCLYNGMPAHFADSPQMEAIYKMLSVTQPPPAPEVIAKQYRAASVVDKAHIHGRWLDSSRCLLQQGIQENSRLWLRFKYFAFYDLEPKVCYHISKVSQSEPQMLSSSAAMDDLESALQSLEVKMEGDGSSASEMLENMTAPELNDYLKIFRPKRMTLKGYKQYWFKFQDTSISYFKSKEESIGEPIQQINLKGCEVAPEVNVTAQKFLIRLLIPAPEGMNEVYLRCENEQQYAQWMAGCRLASKGKSLADSSFQSEIQSIRSFLAMQKTSSGTHGNAPANDESINTHSLVSPRYHKKYKPKQLTPRILDAYQNVAQLSLTDAVMRFLQIWQALPDFGLSYVVVREEKLKMFLPNRFKGSRKDEVLGIGPNRLIRIDLAVGDVVKTWRYNNMKQWNVNWDIRQVAIEFEGNINIAFACVTADCKIVHEPSARWMCVLFMRLRPCSWMELQLRRWHCGGRGGAAVSPALAKEEKLRWVQEETAAAVSRMAERSQLESVKSERRIGGGSSEARVQTPLSPDLADTTQPGMDTPLLPPGGELVQGLITGRPAPASGGNARLGTGGHGEGSALCSPCSTTETYSHSSNQQPSSSSSSRVPLSQASGRSVVTYSQSGSSFCSSPQHCAPRLPCDSVRKPSEADHRGTSGGGQQMVMLIQASALTSSNTTHSPPQRALPQIQIQSAVSLQSLDFHSAPETQTLTRPEENMGASPTIRNESSYRLTGRVRTDKNDGENVKVKVEAIVISDEELEEEKEESRVREPVNEVDNEFEEEELHSPQFLSSHPQGLLQMTSHSNDYSFPLSPSSSSSGAGPSSQDTSSFALIPPSTAQQHSDPSAYFQDFQDSMGNFVEDVP</sequence>
<dbReference type="EMBL" id="VOFY01000010">
    <property type="protein sequence ID" value="KAA8588833.1"/>
    <property type="molecule type" value="Genomic_DNA"/>
</dbReference>